<feature type="transmembrane region" description="Helical" evidence="1">
    <location>
        <begin position="12"/>
        <end position="31"/>
    </location>
</feature>
<dbReference type="AlphaFoldDB" id="A0A9X8UJ28"/>
<sequence>MTSGWIWTLLNLYLLISLCAILFDLWIMLTASHRQRARGRREARLKALLERQLSLLGQGREQEEATQHKLYRRLRSIGDVLAFCVLADAYSADGDARFALWVSRSGAMFGRLCQYYGRKQKMYRASFAWLLASCRQDIPAALPFLLACTAQRGSIYCRENALTALYRGGSVKGVVQALKRMSREDVHHSQKLLCDGLLSFKGDREELCAQLWGQFGSFTPDIRLALVDFMRLLGADYCRELLPLLDDPATDDELCYAILRYYGRCRDEGAYRRMLAFLEKPRGGLWEYAAVSASALRAYPCGETVDALLEALGAHNWYVRYNAAESLVSMGLPESAYRPALEGEDRYAREILQYMLERRQLSGAAPETRKGGKSLVVS</sequence>
<dbReference type="InterPro" id="IPR011989">
    <property type="entry name" value="ARM-like"/>
</dbReference>
<gene>
    <name evidence="2" type="ORF">EDD78_106119</name>
</gene>
<keyword evidence="3" id="KW-1185">Reference proteome</keyword>
<keyword evidence="1" id="KW-1133">Transmembrane helix</keyword>
<dbReference type="Proteomes" id="UP000294682">
    <property type="component" value="Unassembled WGS sequence"/>
</dbReference>
<comment type="caution">
    <text evidence="2">The sequence shown here is derived from an EMBL/GenBank/DDBJ whole genome shotgun (WGS) entry which is preliminary data.</text>
</comment>
<dbReference type="InterPro" id="IPR016024">
    <property type="entry name" value="ARM-type_fold"/>
</dbReference>
<evidence type="ECO:0000256" key="1">
    <source>
        <dbReference type="SAM" id="Phobius"/>
    </source>
</evidence>
<keyword evidence="1" id="KW-0472">Membrane</keyword>
<organism evidence="2 3">
    <name type="scientific">Harryflintia acetispora</name>
    <dbReference type="NCBI Taxonomy" id="1849041"/>
    <lineage>
        <taxon>Bacteria</taxon>
        <taxon>Bacillati</taxon>
        <taxon>Bacillota</taxon>
        <taxon>Clostridia</taxon>
        <taxon>Eubacteriales</taxon>
        <taxon>Oscillospiraceae</taxon>
        <taxon>Harryflintia</taxon>
    </lineage>
</organism>
<dbReference type="SUPFAM" id="SSF48371">
    <property type="entry name" value="ARM repeat"/>
    <property type="match status" value="1"/>
</dbReference>
<evidence type="ECO:0008006" key="4">
    <source>
        <dbReference type="Google" id="ProtNLM"/>
    </source>
</evidence>
<accession>A0A9X8UJ28</accession>
<proteinExistence type="predicted"/>
<protein>
    <recommendedName>
        <fullName evidence="4">HEAT repeat domain-containing protein</fullName>
    </recommendedName>
</protein>
<dbReference type="EMBL" id="SLUK01000006">
    <property type="protein sequence ID" value="TCL43259.1"/>
    <property type="molecule type" value="Genomic_DNA"/>
</dbReference>
<reference evidence="2 3" key="1">
    <citation type="submission" date="2019-03" db="EMBL/GenBank/DDBJ databases">
        <title>Genomic Encyclopedia of Type Strains, Phase IV (KMG-IV): sequencing the most valuable type-strain genomes for metagenomic binning, comparative biology and taxonomic classification.</title>
        <authorList>
            <person name="Goeker M."/>
        </authorList>
    </citation>
    <scope>NUCLEOTIDE SEQUENCE [LARGE SCALE GENOMIC DNA]</scope>
    <source>
        <strain evidence="2 3">DSM 100433</strain>
    </source>
</reference>
<name>A0A9X8UJ28_9FIRM</name>
<dbReference type="Gene3D" id="1.25.10.10">
    <property type="entry name" value="Leucine-rich Repeat Variant"/>
    <property type="match status" value="1"/>
</dbReference>
<evidence type="ECO:0000313" key="2">
    <source>
        <dbReference type="EMBL" id="TCL43259.1"/>
    </source>
</evidence>
<keyword evidence="1" id="KW-0812">Transmembrane</keyword>
<evidence type="ECO:0000313" key="3">
    <source>
        <dbReference type="Proteomes" id="UP000294682"/>
    </source>
</evidence>
<dbReference type="RefSeq" id="WP_132084618.1">
    <property type="nucleotide sequence ID" value="NZ_SLUK01000006.1"/>
</dbReference>